<name>A0A1M5QGC0_9FIRM</name>
<proteinExistence type="predicted"/>
<sequence>MKKLKYAFSFFKRINVLSRFIIDSNVSNFKKIKVVVSLLFGFLYFLSPIDIIPEVVLGLGLIDDGVILLYLLTIINEELDEYEKNIGQKYNIILEDVDYKIKDES</sequence>
<evidence type="ECO:0000256" key="1">
    <source>
        <dbReference type="ARBA" id="ARBA00004127"/>
    </source>
</evidence>
<evidence type="ECO:0000256" key="5">
    <source>
        <dbReference type="SAM" id="Phobius"/>
    </source>
</evidence>
<protein>
    <recommendedName>
        <fullName evidence="6">DUF1232 domain-containing protein</fullName>
    </recommendedName>
</protein>
<evidence type="ECO:0000313" key="7">
    <source>
        <dbReference type="EMBL" id="SHH12901.1"/>
    </source>
</evidence>
<dbReference type="EMBL" id="FQXH01000008">
    <property type="protein sequence ID" value="SHH12901.1"/>
    <property type="molecule type" value="Genomic_DNA"/>
</dbReference>
<evidence type="ECO:0000313" key="8">
    <source>
        <dbReference type="Proteomes" id="UP000242520"/>
    </source>
</evidence>
<feature type="domain" description="DUF1232" evidence="6">
    <location>
        <begin position="35"/>
        <end position="69"/>
    </location>
</feature>
<dbReference type="Proteomes" id="UP000242520">
    <property type="component" value="Unassembled WGS sequence"/>
</dbReference>
<keyword evidence="4 5" id="KW-0472">Membrane</keyword>
<gene>
    <name evidence="7" type="ORF">SAMN02744040_00917</name>
</gene>
<dbReference type="AlphaFoldDB" id="A0A1M5QGC0"/>
<evidence type="ECO:0000256" key="4">
    <source>
        <dbReference type="ARBA" id="ARBA00023136"/>
    </source>
</evidence>
<keyword evidence="3 5" id="KW-1133">Transmembrane helix</keyword>
<feature type="transmembrane region" description="Helical" evidence="5">
    <location>
        <begin position="32"/>
        <end position="49"/>
    </location>
</feature>
<comment type="subcellular location">
    <subcellularLocation>
        <location evidence="1">Endomembrane system</location>
        <topology evidence="1">Multi-pass membrane protein</topology>
    </subcellularLocation>
</comment>
<evidence type="ECO:0000256" key="2">
    <source>
        <dbReference type="ARBA" id="ARBA00022692"/>
    </source>
</evidence>
<organism evidence="7 8">
    <name type="scientific">Tepidibacter thalassicus DSM 15285</name>
    <dbReference type="NCBI Taxonomy" id="1123350"/>
    <lineage>
        <taxon>Bacteria</taxon>
        <taxon>Bacillati</taxon>
        <taxon>Bacillota</taxon>
        <taxon>Clostridia</taxon>
        <taxon>Peptostreptococcales</taxon>
        <taxon>Peptostreptococcaceae</taxon>
        <taxon>Tepidibacter</taxon>
    </lineage>
</organism>
<dbReference type="RefSeq" id="WP_072724110.1">
    <property type="nucleotide sequence ID" value="NZ_FQXH01000008.1"/>
</dbReference>
<evidence type="ECO:0000256" key="3">
    <source>
        <dbReference type="ARBA" id="ARBA00022989"/>
    </source>
</evidence>
<dbReference type="STRING" id="1123350.SAMN02744040_00917"/>
<dbReference type="OrthoDB" id="9800202at2"/>
<keyword evidence="2 5" id="KW-0812">Transmembrane</keyword>
<evidence type="ECO:0000259" key="6">
    <source>
        <dbReference type="Pfam" id="PF06803"/>
    </source>
</evidence>
<keyword evidence="8" id="KW-1185">Reference proteome</keyword>
<dbReference type="GO" id="GO:0012505">
    <property type="term" value="C:endomembrane system"/>
    <property type="evidence" value="ECO:0007669"/>
    <property type="project" value="UniProtKB-SubCell"/>
</dbReference>
<accession>A0A1M5QGC0</accession>
<dbReference type="InterPro" id="IPR010652">
    <property type="entry name" value="DUF1232"/>
</dbReference>
<dbReference type="Pfam" id="PF06803">
    <property type="entry name" value="DUF1232"/>
    <property type="match status" value="1"/>
</dbReference>
<reference evidence="8" key="1">
    <citation type="submission" date="2016-11" db="EMBL/GenBank/DDBJ databases">
        <authorList>
            <person name="Varghese N."/>
            <person name="Submissions S."/>
        </authorList>
    </citation>
    <scope>NUCLEOTIDE SEQUENCE [LARGE SCALE GENOMIC DNA]</scope>
    <source>
        <strain evidence="8">DSM 15285</strain>
    </source>
</reference>